<dbReference type="InterPro" id="IPR000121">
    <property type="entry name" value="PEP_util_C"/>
</dbReference>
<dbReference type="SUPFAM" id="SSF51621">
    <property type="entry name" value="Phosphoenolpyruvate/pyruvate domain"/>
    <property type="match status" value="1"/>
</dbReference>
<dbReference type="InterPro" id="IPR006318">
    <property type="entry name" value="PTS_EI-like"/>
</dbReference>
<evidence type="ECO:0000256" key="11">
    <source>
        <dbReference type="ARBA" id="ARBA00022723"/>
    </source>
</evidence>
<evidence type="ECO:0000256" key="9">
    <source>
        <dbReference type="ARBA" id="ARBA00022679"/>
    </source>
</evidence>
<dbReference type="PANTHER" id="PTHR46244:SF1">
    <property type="entry name" value="PHOSPHOENOLPYRUVATE-DEPENDENT PHOSPHOTRANSFERASE SYSTEM"/>
    <property type="match status" value="1"/>
</dbReference>
<evidence type="ECO:0000259" key="14">
    <source>
        <dbReference type="SMART" id="SM00065"/>
    </source>
</evidence>
<dbReference type="RefSeq" id="WP_245597795.1">
    <property type="nucleotide sequence ID" value="NZ_BSOR01000016.1"/>
</dbReference>
<feature type="domain" description="GAF" evidence="14">
    <location>
        <begin position="26"/>
        <end position="173"/>
    </location>
</feature>
<evidence type="ECO:0000256" key="10">
    <source>
        <dbReference type="ARBA" id="ARBA00022683"/>
    </source>
</evidence>
<dbReference type="InterPro" id="IPR050499">
    <property type="entry name" value="PEP-utilizing_PTS_enzyme"/>
</dbReference>
<dbReference type="Pfam" id="PF02896">
    <property type="entry name" value="PEP-utilizers_C"/>
    <property type="match status" value="1"/>
</dbReference>
<comment type="similarity">
    <text evidence="4">Belongs to the PEP-utilizing enzyme family.</text>
</comment>
<dbReference type="NCBIfam" id="NF008283">
    <property type="entry name" value="PRK11061.1"/>
    <property type="match status" value="1"/>
</dbReference>
<comment type="cofactor">
    <cofactor evidence="2">
        <name>Mg(2+)</name>
        <dbReference type="ChEBI" id="CHEBI:18420"/>
    </cofactor>
</comment>
<evidence type="ECO:0000256" key="2">
    <source>
        <dbReference type="ARBA" id="ARBA00001946"/>
    </source>
</evidence>
<keyword evidence="10" id="KW-0598">Phosphotransferase system</keyword>
<dbReference type="NCBIfam" id="TIGR01417">
    <property type="entry name" value="PTS_I_fam"/>
    <property type="match status" value="1"/>
</dbReference>
<comment type="caution">
    <text evidence="15">The sequence shown here is derived from an EMBL/GenBank/DDBJ whole genome shotgun (WGS) entry which is preliminary data.</text>
</comment>
<dbReference type="EMBL" id="BSOR01000016">
    <property type="protein sequence ID" value="GLR63633.1"/>
    <property type="molecule type" value="Genomic_DNA"/>
</dbReference>
<name>A0ABQ6A048_9GAMM</name>
<evidence type="ECO:0000256" key="3">
    <source>
        <dbReference type="ARBA" id="ARBA00004496"/>
    </source>
</evidence>
<dbReference type="SUPFAM" id="SSF55781">
    <property type="entry name" value="GAF domain-like"/>
    <property type="match status" value="1"/>
</dbReference>
<dbReference type="InterPro" id="IPR003018">
    <property type="entry name" value="GAF"/>
</dbReference>
<keyword evidence="6" id="KW-0813">Transport</keyword>
<keyword evidence="16" id="KW-1185">Reference proteome</keyword>
<dbReference type="Gene3D" id="1.10.274.10">
    <property type="entry name" value="PtsI, HPr-binding domain"/>
    <property type="match status" value="1"/>
</dbReference>
<gene>
    <name evidence="15" type="primary">ptsP</name>
    <name evidence="15" type="ORF">GCM10007878_10680</name>
</gene>
<dbReference type="SUPFAM" id="SSF52009">
    <property type="entry name" value="Phosphohistidine domain"/>
    <property type="match status" value="1"/>
</dbReference>
<reference evidence="16" key="1">
    <citation type="journal article" date="2019" name="Int. J. Syst. Evol. Microbiol.">
        <title>The Global Catalogue of Microorganisms (GCM) 10K type strain sequencing project: providing services to taxonomists for standard genome sequencing and annotation.</title>
        <authorList>
            <consortium name="The Broad Institute Genomics Platform"/>
            <consortium name="The Broad Institute Genome Sequencing Center for Infectious Disease"/>
            <person name="Wu L."/>
            <person name="Ma J."/>
        </authorList>
    </citation>
    <scope>NUCLEOTIDE SEQUENCE [LARGE SCALE GENOMIC DNA]</scope>
    <source>
        <strain evidence="16">NBRC 100033</strain>
    </source>
</reference>
<dbReference type="PANTHER" id="PTHR46244">
    <property type="entry name" value="PHOSPHOENOLPYRUVATE-PROTEIN PHOSPHOTRANSFERASE"/>
    <property type="match status" value="1"/>
</dbReference>
<dbReference type="SUPFAM" id="SSF47831">
    <property type="entry name" value="Enzyme I of the PEP:sugar phosphotransferase system HPr-binding (sub)domain"/>
    <property type="match status" value="1"/>
</dbReference>
<keyword evidence="9" id="KW-0808">Transferase</keyword>
<evidence type="ECO:0000313" key="16">
    <source>
        <dbReference type="Proteomes" id="UP001156682"/>
    </source>
</evidence>
<dbReference type="Proteomes" id="UP001156682">
    <property type="component" value="Unassembled WGS sequence"/>
</dbReference>
<dbReference type="InterPro" id="IPR008731">
    <property type="entry name" value="PTS_EIN"/>
</dbReference>
<comment type="subcellular location">
    <subcellularLocation>
        <location evidence="3">Cytoplasm</location>
    </subcellularLocation>
</comment>
<dbReference type="Gene3D" id="3.20.20.60">
    <property type="entry name" value="Phosphoenolpyruvate-binding domains"/>
    <property type="match status" value="1"/>
</dbReference>
<keyword evidence="7" id="KW-0963">Cytoplasm</keyword>
<dbReference type="Gene3D" id="3.30.450.40">
    <property type="match status" value="1"/>
</dbReference>
<comment type="catalytic activity">
    <reaction evidence="1">
        <text>L-histidyl-[protein] + phosphoenolpyruvate = N(pros)-phospho-L-histidyl-[protein] + pyruvate</text>
        <dbReference type="Rhea" id="RHEA:23880"/>
        <dbReference type="Rhea" id="RHEA-COMP:9745"/>
        <dbReference type="Rhea" id="RHEA-COMP:9746"/>
        <dbReference type="ChEBI" id="CHEBI:15361"/>
        <dbReference type="ChEBI" id="CHEBI:29979"/>
        <dbReference type="ChEBI" id="CHEBI:58702"/>
        <dbReference type="ChEBI" id="CHEBI:64837"/>
        <dbReference type="EC" id="2.7.3.9"/>
    </reaction>
</comment>
<dbReference type="InterPro" id="IPR036637">
    <property type="entry name" value="Phosphohistidine_dom_sf"/>
</dbReference>
<dbReference type="InterPro" id="IPR008279">
    <property type="entry name" value="PEP-util_enz_mobile_dom"/>
</dbReference>
<dbReference type="SMART" id="SM00065">
    <property type="entry name" value="GAF"/>
    <property type="match status" value="1"/>
</dbReference>
<evidence type="ECO:0000256" key="12">
    <source>
        <dbReference type="ARBA" id="ARBA00022777"/>
    </source>
</evidence>
<keyword evidence="13" id="KW-0460">Magnesium</keyword>
<dbReference type="Pfam" id="PF00391">
    <property type="entry name" value="PEP-utilizers"/>
    <property type="match status" value="1"/>
</dbReference>
<evidence type="ECO:0000256" key="6">
    <source>
        <dbReference type="ARBA" id="ARBA00022448"/>
    </source>
</evidence>
<dbReference type="Pfam" id="PF01590">
    <property type="entry name" value="GAF"/>
    <property type="match status" value="1"/>
</dbReference>
<evidence type="ECO:0000313" key="15">
    <source>
        <dbReference type="EMBL" id="GLR63633.1"/>
    </source>
</evidence>
<dbReference type="InterPro" id="IPR029016">
    <property type="entry name" value="GAF-like_dom_sf"/>
</dbReference>
<dbReference type="Gene3D" id="3.50.30.10">
    <property type="entry name" value="Phosphohistidine domain"/>
    <property type="match status" value="1"/>
</dbReference>
<dbReference type="InterPro" id="IPR040442">
    <property type="entry name" value="Pyrv_kinase-like_dom_sf"/>
</dbReference>
<dbReference type="InterPro" id="IPR015813">
    <property type="entry name" value="Pyrv/PenolPyrv_kinase-like_dom"/>
</dbReference>
<evidence type="ECO:0000256" key="7">
    <source>
        <dbReference type="ARBA" id="ARBA00022490"/>
    </source>
</evidence>
<keyword evidence="12" id="KW-0418">Kinase</keyword>
<dbReference type="PRINTS" id="PR01736">
    <property type="entry name" value="PHPHTRNFRASE"/>
</dbReference>
<evidence type="ECO:0000256" key="13">
    <source>
        <dbReference type="ARBA" id="ARBA00022842"/>
    </source>
</evidence>
<dbReference type="Pfam" id="PF05524">
    <property type="entry name" value="PEP-utilisers_N"/>
    <property type="match status" value="1"/>
</dbReference>
<organism evidence="15 16">
    <name type="scientific">Marinospirillum insulare</name>
    <dbReference type="NCBI Taxonomy" id="217169"/>
    <lineage>
        <taxon>Bacteria</taxon>
        <taxon>Pseudomonadati</taxon>
        <taxon>Pseudomonadota</taxon>
        <taxon>Gammaproteobacteria</taxon>
        <taxon>Oceanospirillales</taxon>
        <taxon>Oceanospirillaceae</taxon>
        <taxon>Marinospirillum</taxon>
    </lineage>
</organism>
<protein>
    <recommendedName>
        <fullName evidence="5">phosphoenolpyruvate--protein phosphotransferase</fullName>
        <ecNumber evidence="5">2.7.3.9</ecNumber>
    </recommendedName>
</protein>
<evidence type="ECO:0000256" key="5">
    <source>
        <dbReference type="ARBA" id="ARBA00012232"/>
    </source>
</evidence>
<keyword evidence="11" id="KW-0479">Metal-binding</keyword>
<sequence>MIDTPTTLNMLDVLRKIVQEVSTARDLHTALSIVVRRVRKAMNTDVCSVYLMDSRQERYVLMNTLGLNAAAVGVASLAPSEGLVGYVGQREEPINLDDAPLHPRFRYLPETGEERYHSFLGVPIIHQRRAMGVLVVQQIERRKFDEGEEAFLVTIAAQLAAVLAHAQLIGSLKITPGQHQEMLRFEGLPASPGAAIGKARVIMPPADLDSVPDRECEDIDEEKVIFLAALKAVRDDIRAVGLKLANRVSAQEQALFDAYIQMLDEDSLGAEVLKHIEEGQWAQGALAFVVKRHVKYLEKVEDSYLRERAADIRDLGRRVLSYLQAGGEAPREYEDNTLLVGEELSPALLGEVPKEKLAGLITVKGSSNSHLAILARAMGIPVVMGLTDLPFAQLEGQLLVLDGYRGQVITHPDELLRRQYEEFIEEDRALSEALEAEAGLPCITRDGHRVPLLLNTGLAADHARALAYGAEGVGLYRTEVQFMMADRFPSELEQVNLYRQQLSAFAPREVIMRTLDIGGDKPLPYFPIEEDNPCLGWRGIRFTLDHPEIFLTQVRAMLRASEGLDNLRILLPMISSVREVEEARALIRRAWVELRQNEGLRIAKPLVGAMIEVPAAIFQIRALSERVDYLSVGSNDLTQYMLAVDRDNPRVARLYSGYHPSVLQVLAKIAADSHAARLPVSICGELAGDPAGAVLLLGMGYQNLSMNLASLPRVKAAIRRVTISQARELLARVLKCASTDQVVGHLSVFMGELGLGWLSGPKS</sequence>
<dbReference type="InterPro" id="IPR036618">
    <property type="entry name" value="PtsI_HPr-bd_sf"/>
</dbReference>
<proteinExistence type="inferred from homology"/>
<keyword evidence="8" id="KW-0762">Sugar transport</keyword>
<evidence type="ECO:0000256" key="4">
    <source>
        <dbReference type="ARBA" id="ARBA00007837"/>
    </source>
</evidence>
<evidence type="ECO:0000256" key="8">
    <source>
        <dbReference type="ARBA" id="ARBA00022597"/>
    </source>
</evidence>
<accession>A0ABQ6A048</accession>
<evidence type="ECO:0000256" key="1">
    <source>
        <dbReference type="ARBA" id="ARBA00000683"/>
    </source>
</evidence>
<dbReference type="EC" id="2.7.3.9" evidence="5"/>